<gene>
    <name evidence="2" type="ORF">AALT52_07180</name>
</gene>
<dbReference type="RefSeq" id="WP_369942396.1">
    <property type="nucleotide sequence ID" value="NZ_JBCLUF010000025.1"/>
</dbReference>
<accession>A0ABV4DQB0</accession>
<keyword evidence="1" id="KW-1133">Transmembrane helix</keyword>
<reference evidence="2 3" key="1">
    <citation type="submission" date="2024-03" db="EMBL/GenBank/DDBJ databases">
        <title>Mouse gut bacterial collection (mGBC) of GemPharmatech.</title>
        <authorList>
            <person name="He Y."/>
            <person name="Dong L."/>
            <person name="Wu D."/>
            <person name="Gao X."/>
            <person name="Lin Z."/>
        </authorList>
    </citation>
    <scope>NUCLEOTIDE SEQUENCE [LARGE SCALE GENOMIC DNA]</scope>
    <source>
        <strain evidence="2 3">15-30</strain>
    </source>
</reference>
<keyword evidence="3" id="KW-1185">Reference proteome</keyword>
<dbReference type="PANTHER" id="PTHR36832:SF1">
    <property type="entry name" value="SLR1174 PROTEIN"/>
    <property type="match status" value="1"/>
</dbReference>
<feature type="transmembrane region" description="Helical" evidence="1">
    <location>
        <begin position="21"/>
        <end position="45"/>
    </location>
</feature>
<evidence type="ECO:0000313" key="3">
    <source>
        <dbReference type="Proteomes" id="UP001565236"/>
    </source>
</evidence>
<dbReference type="Proteomes" id="UP001565236">
    <property type="component" value="Unassembled WGS sequence"/>
</dbReference>
<name>A0ABV4DQB0_9LACO</name>
<dbReference type="Pfam" id="PF06182">
    <property type="entry name" value="ABC2_membrane_6"/>
    <property type="match status" value="1"/>
</dbReference>
<feature type="transmembrane region" description="Helical" evidence="1">
    <location>
        <begin position="98"/>
        <end position="124"/>
    </location>
</feature>
<feature type="transmembrane region" description="Helical" evidence="1">
    <location>
        <begin position="176"/>
        <end position="198"/>
    </location>
</feature>
<organism evidence="2 3">
    <name type="scientific">Ligilactobacillus faecis</name>
    <dbReference type="NCBI Taxonomy" id="762833"/>
    <lineage>
        <taxon>Bacteria</taxon>
        <taxon>Bacillati</taxon>
        <taxon>Bacillota</taxon>
        <taxon>Bacilli</taxon>
        <taxon>Lactobacillales</taxon>
        <taxon>Lactobacillaceae</taxon>
        <taxon>Ligilactobacillus</taxon>
    </lineage>
</organism>
<dbReference type="EMBL" id="JBCLUF010000025">
    <property type="protein sequence ID" value="MEY8662665.1"/>
    <property type="molecule type" value="Genomic_DNA"/>
</dbReference>
<evidence type="ECO:0000256" key="1">
    <source>
        <dbReference type="SAM" id="Phobius"/>
    </source>
</evidence>
<comment type="caution">
    <text evidence="2">The sequence shown here is derived from an EMBL/GenBank/DDBJ whole genome shotgun (WGS) entry which is preliminary data.</text>
</comment>
<proteinExistence type="predicted"/>
<feature type="transmembrane region" description="Helical" evidence="1">
    <location>
        <begin position="218"/>
        <end position="241"/>
    </location>
</feature>
<feature type="transmembrane region" description="Helical" evidence="1">
    <location>
        <begin position="57"/>
        <end position="77"/>
    </location>
</feature>
<sequence length="258" mass="29346">MKYLFIFINSLQRSLSYRAQLVVTLIKVCLQLGITLFIWTTLYQVGPQKNGYSLAQMIHYLIVANFLTLVFSTGPAFRLARQIKSGQLNTLLYRPLSLYGENLAFFLGAHALGIALELVMLGLIAKMTHVSLTTLLLLSLYLLVSLGMFFTLMLTLGTLSFWLIELWPMRAAVNACYLVLGGKYFPLTLLPKGLWAWLQYNPFSLVSDVLARLLLQPFTLATYSRAFLAVVIWWLIAFKFYQWASKRGLCRYEGVESV</sequence>
<protein>
    <submittedName>
        <fullName evidence="2">ABC-2 family transporter protein</fullName>
    </submittedName>
</protein>
<evidence type="ECO:0000313" key="2">
    <source>
        <dbReference type="EMBL" id="MEY8662665.1"/>
    </source>
</evidence>
<dbReference type="PANTHER" id="PTHR36832">
    <property type="entry name" value="SLR1174 PROTEIN-RELATED"/>
    <property type="match status" value="1"/>
</dbReference>
<keyword evidence="1" id="KW-0812">Transmembrane</keyword>
<dbReference type="InterPro" id="IPR010390">
    <property type="entry name" value="ABC-2_transporter-like"/>
</dbReference>
<keyword evidence="1" id="KW-0472">Membrane</keyword>
<feature type="transmembrane region" description="Helical" evidence="1">
    <location>
        <begin position="136"/>
        <end position="164"/>
    </location>
</feature>